<name>A0AAV7WW70_PLEWA</name>
<dbReference type="EMBL" id="JANPWB010000001">
    <property type="protein sequence ID" value="KAJ1216713.1"/>
    <property type="molecule type" value="Genomic_DNA"/>
</dbReference>
<proteinExistence type="predicted"/>
<keyword evidence="2" id="KW-1185">Reference proteome</keyword>
<evidence type="ECO:0000313" key="2">
    <source>
        <dbReference type="Proteomes" id="UP001066276"/>
    </source>
</evidence>
<dbReference type="Proteomes" id="UP001066276">
    <property type="component" value="Chromosome 1_1"/>
</dbReference>
<dbReference type="AlphaFoldDB" id="A0AAV7WW70"/>
<organism evidence="1 2">
    <name type="scientific">Pleurodeles waltl</name>
    <name type="common">Iberian ribbed newt</name>
    <dbReference type="NCBI Taxonomy" id="8319"/>
    <lineage>
        <taxon>Eukaryota</taxon>
        <taxon>Metazoa</taxon>
        <taxon>Chordata</taxon>
        <taxon>Craniata</taxon>
        <taxon>Vertebrata</taxon>
        <taxon>Euteleostomi</taxon>
        <taxon>Amphibia</taxon>
        <taxon>Batrachia</taxon>
        <taxon>Caudata</taxon>
        <taxon>Salamandroidea</taxon>
        <taxon>Salamandridae</taxon>
        <taxon>Pleurodelinae</taxon>
        <taxon>Pleurodeles</taxon>
    </lineage>
</organism>
<reference evidence="1" key="1">
    <citation type="journal article" date="2022" name="bioRxiv">
        <title>Sequencing and chromosome-scale assembly of the giantPleurodeles waltlgenome.</title>
        <authorList>
            <person name="Brown T."/>
            <person name="Elewa A."/>
            <person name="Iarovenko S."/>
            <person name="Subramanian E."/>
            <person name="Araus A.J."/>
            <person name="Petzold A."/>
            <person name="Susuki M."/>
            <person name="Suzuki K.-i.T."/>
            <person name="Hayashi T."/>
            <person name="Toyoda A."/>
            <person name="Oliveira C."/>
            <person name="Osipova E."/>
            <person name="Leigh N.D."/>
            <person name="Simon A."/>
            <person name="Yun M.H."/>
        </authorList>
    </citation>
    <scope>NUCLEOTIDE SEQUENCE</scope>
    <source>
        <strain evidence="1">20211129_DDA</strain>
        <tissue evidence="1">Liver</tissue>
    </source>
</reference>
<gene>
    <name evidence="1" type="ORF">NDU88_004314</name>
</gene>
<protein>
    <submittedName>
        <fullName evidence="1">Uncharacterized protein</fullName>
    </submittedName>
</protein>
<sequence length="121" mass="14044">MEQQHRVTGDQGLLSDIKAKIDEYHEQAQHEVEHLGKYAVARIYWEGERPGATLAAAVCLLRDDTTMLEIQDEQGHPVYDTEVIFHRFCRYYSNLYMVQLTTGEAEVNDYLAHIAMKWLTN</sequence>
<accession>A0AAV7WW70</accession>
<comment type="caution">
    <text evidence="1">The sequence shown here is derived from an EMBL/GenBank/DDBJ whole genome shotgun (WGS) entry which is preliminary data.</text>
</comment>
<evidence type="ECO:0000313" key="1">
    <source>
        <dbReference type="EMBL" id="KAJ1216713.1"/>
    </source>
</evidence>